<name>M2MUN7_BAUPA</name>
<keyword evidence="1" id="KW-0812">Transmembrane</keyword>
<dbReference type="OrthoDB" id="190201at2759"/>
<dbReference type="STRING" id="717646.M2MUN7"/>
<protein>
    <submittedName>
        <fullName evidence="2">Uncharacterized protein</fullName>
    </submittedName>
</protein>
<dbReference type="AlphaFoldDB" id="M2MUN7"/>
<feature type="non-terminal residue" evidence="2">
    <location>
        <position position="1"/>
    </location>
</feature>
<gene>
    <name evidence="2" type="ORF">BAUCODRAFT_41203</name>
</gene>
<evidence type="ECO:0000256" key="1">
    <source>
        <dbReference type="SAM" id="Phobius"/>
    </source>
</evidence>
<reference evidence="2 3" key="1">
    <citation type="journal article" date="2012" name="PLoS Pathog.">
        <title>Diverse lifestyles and strategies of plant pathogenesis encoded in the genomes of eighteen Dothideomycetes fungi.</title>
        <authorList>
            <person name="Ohm R.A."/>
            <person name="Feau N."/>
            <person name="Henrissat B."/>
            <person name="Schoch C.L."/>
            <person name="Horwitz B.A."/>
            <person name="Barry K.W."/>
            <person name="Condon B.J."/>
            <person name="Copeland A.C."/>
            <person name="Dhillon B."/>
            <person name="Glaser F."/>
            <person name="Hesse C.N."/>
            <person name="Kosti I."/>
            <person name="LaButti K."/>
            <person name="Lindquist E.A."/>
            <person name="Lucas S."/>
            <person name="Salamov A.A."/>
            <person name="Bradshaw R.E."/>
            <person name="Ciuffetti L."/>
            <person name="Hamelin R.C."/>
            <person name="Kema G.H.J."/>
            <person name="Lawrence C."/>
            <person name="Scott J.A."/>
            <person name="Spatafora J.W."/>
            <person name="Turgeon B.G."/>
            <person name="de Wit P.J.G.M."/>
            <person name="Zhong S."/>
            <person name="Goodwin S.B."/>
            <person name="Grigoriev I.V."/>
        </authorList>
    </citation>
    <scope>NUCLEOTIDE SEQUENCE [LARGE SCALE GENOMIC DNA]</scope>
    <source>
        <strain evidence="2 3">UAMH 10762</strain>
    </source>
</reference>
<dbReference type="OMA" id="CQMNDGM"/>
<dbReference type="KEGG" id="bcom:BAUCODRAFT_41203"/>
<dbReference type="eggNOG" id="ENOG502S06P">
    <property type="taxonomic scope" value="Eukaryota"/>
</dbReference>
<feature type="non-terminal residue" evidence="2">
    <location>
        <position position="206"/>
    </location>
</feature>
<keyword evidence="3" id="KW-1185">Reference proteome</keyword>
<organism evidence="2 3">
    <name type="scientific">Baudoinia panamericana (strain UAMH 10762)</name>
    <name type="common">Angels' share fungus</name>
    <name type="synonym">Baudoinia compniacensis (strain UAMH 10762)</name>
    <dbReference type="NCBI Taxonomy" id="717646"/>
    <lineage>
        <taxon>Eukaryota</taxon>
        <taxon>Fungi</taxon>
        <taxon>Dikarya</taxon>
        <taxon>Ascomycota</taxon>
        <taxon>Pezizomycotina</taxon>
        <taxon>Dothideomycetes</taxon>
        <taxon>Dothideomycetidae</taxon>
        <taxon>Mycosphaerellales</taxon>
        <taxon>Teratosphaeriaceae</taxon>
        <taxon>Baudoinia</taxon>
    </lineage>
</organism>
<feature type="transmembrane region" description="Helical" evidence="1">
    <location>
        <begin position="142"/>
        <end position="167"/>
    </location>
</feature>
<evidence type="ECO:0000313" key="2">
    <source>
        <dbReference type="EMBL" id="EMD00647.1"/>
    </source>
</evidence>
<dbReference type="Proteomes" id="UP000011761">
    <property type="component" value="Unassembled WGS sequence"/>
</dbReference>
<keyword evidence="1" id="KW-1133">Transmembrane helix</keyword>
<keyword evidence="1" id="KW-0472">Membrane</keyword>
<dbReference type="GeneID" id="19114081"/>
<sequence length="206" mass="22694">SGVQWRYCRLGLAMLDECEREHCSLTQDAEFNRKLYLDSIGYLLRGLPLDLTEHETAMLRAAFHASVKSVSAISAPDHDSAVSGCRLRDPHGPSPAQSVLQKAVAGSVLFAFFAIDFLLPYAQSLAQGAYCWERRYKLSDRLFAHSMVTAEVVWKLMIVLIGSVCTMQAGEVGRILKAVAIWWVEGLTAGLQEGVMEGMQLMGARA</sequence>
<dbReference type="RefSeq" id="XP_007671831.1">
    <property type="nucleotide sequence ID" value="XM_007673641.1"/>
</dbReference>
<evidence type="ECO:0000313" key="3">
    <source>
        <dbReference type="Proteomes" id="UP000011761"/>
    </source>
</evidence>
<accession>M2MUN7</accession>
<dbReference type="HOGENOM" id="CLU_071891_1_1_1"/>
<dbReference type="EMBL" id="KB445550">
    <property type="protein sequence ID" value="EMD00647.1"/>
    <property type="molecule type" value="Genomic_DNA"/>
</dbReference>
<proteinExistence type="predicted"/>
<feature type="transmembrane region" description="Helical" evidence="1">
    <location>
        <begin position="103"/>
        <end position="122"/>
    </location>
</feature>